<sequence>MTETTKSPVTRIVKMYRSKRLALATISLMTALTCGTCGTPDDYLVDKSTGIGYRLVYQAQTWPVARDRCADEGAKLAVPKTLNEYLFMQKLVRGMQYSSITGSDYKLVVWLGIHNLDDYRIWKNVDGENINETGFHKWSRGNGDGFSDAPEEPHCAGLDAVNWLRDFWCHRRQPYICQIKPI</sequence>
<evidence type="ECO:0000259" key="1">
    <source>
        <dbReference type="PROSITE" id="PS50041"/>
    </source>
</evidence>
<dbReference type="CDD" id="cd00037">
    <property type="entry name" value="CLECT"/>
    <property type="match status" value="1"/>
</dbReference>
<dbReference type="EMBL" id="CAKXAJ010025848">
    <property type="protein sequence ID" value="CAH2244738.1"/>
    <property type="molecule type" value="Genomic_DNA"/>
</dbReference>
<comment type="caution">
    <text evidence="2">The sequence shown here is derived from an EMBL/GenBank/DDBJ whole genome shotgun (WGS) entry which is preliminary data.</text>
</comment>
<protein>
    <submittedName>
        <fullName evidence="2">Jg27742 protein</fullName>
    </submittedName>
</protein>
<dbReference type="SMART" id="SM00034">
    <property type="entry name" value="CLECT"/>
    <property type="match status" value="1"/>
</dbReference>
<gene>
    <name evidence="2" type="primary">jg27742</name>
    <name evidence="2" type="ORF">PAEG_LOCUS20651</name>
</gene>
<feature type="domain" description="C-type lectin" evidence="1">
    <location>
        <begin position="53"/>
        <end position="178"/>
    </location>
</feature>
<proteinExistence type="predicted"/>
<dbReference type="PROSITE" id="PS50041">
    <property type="entry name" value="C_TYPE_LECTIN_2"/>
    <property type="match status" value="1"/>
</dbReference>
<dbReference type="Gene3D" id="3.10.100.10">
    <property type="entry name" value="Mannose-Binding Protein A, subunit A"/>
    <property type="match status" value="1"/>
</dbReference>
<dbReference type="InterPro" id="IPR016187">
    <property type="entry name" value="CTDL_fold"/>
</dbReference>
<dbReference type="SUPFAM" id="SSF56436">
    <property type="entry name" value="C-type lectin-like"/>
    <property type="match status" value="1"/>
</dbReference>
<dbReference type="Proteomes" id="UP000838756">
    <property type="component" value="Unassembled WGS sequence"/>
</dbReference>
<evidence type="ECO:0000313" key="2">
    <source>
        <dbReference type="EMBL" id="CAH2244738.1"/>
    </source>
</evidence>
<dbReference type="InterPro" id="IPR001304">
    <property type="entry name" value="C-type_lectin-like"/>
</dbReference>
<dbReference type="InterPro" id="IPR016186">
    <property type="entry name" value="C-type_lectin-like/link_sf"/>
</dbReference>
<dbReference type="PANTHER" id="PTHR22801">
    <property type="entry name" value="LITHOSTATHINE"/>
    <property type="match status" value="1"/>
</dbReference>
<dbReference type="OrthoDB" id="7357196at2759"/>
<name>A0A8S4S5P7_9NEOP</name>
<organism evidence="2 3">
    <name type="scientific">Pararge aegeria aegeria</name>
    <dbReference type="NCBI Taxonomy" id="348720"/>
    <lineage>
        <taxon>Eukaryota</taxon>
        <taxon>Metazoa</taxon>
        <taxon>Ecdysozoa</taxon>
        <taxon>Arthropoda</taxon>
        <taxon>Hexapoda</taxon>
        <taxon>Insecta</taxon>
        <taxon>Pterygota</taxon>
        <taxon>Neoptera</taxon>
        <taxon>Endopterygota</taxon>
        <taxon>Lepidoptera</taxon>
        <taxon>Glossata</taxon>
        <taxon>Ditrysia</taxon>
        <taxon>Papilionoidea</taxon>
        <taxon>Nymphalidae</taxon>
        <taxon>Satyrinae</taxon>
        <taxon>Satyrini</taxon>
        <taxon>Parargina</taxon>
        <taxon>Pararge</taxon>
    </lineage>
</organism>
<keyword evidence="3" id="KW-1185">Reference proteome</keyword>
<reference evidence="2" key="1">
    <citation type="submission" date="2022-03" db="EMBL/GenBank/DDBJ databases">
        <authorList>
            <person name="Lindestad O."/>
        </authorList>
    </citation>
    <scope>NUCLEOTIDE SEQUENCE</scope>
</reference>
<dbReference type="PANTHER" id="PTHR22801:SF63">
    <property type="entry name" value="C-TYPE LECTIN DOMAIN-CONTAINING PROTEIN"/>
    <property type="match status" value="1"/>
</dbReference>
<evidence type="ECO:0000313" key="3">
    <source>
        <dbReference type="Proteomes" id="UP000838756"/>
    </source>
</evidence>
<dbReference type="AlphaFoldDB" id="A0A8S4S5P7"/>
<dbReference type="Pfam" id="PF00059">
    <property type="entry name" value="Lectin_C"/>
    <property type="match status" value="1"/>
</dbReference>
<accession>A0A8S4S5P7</accession>
<dbReference type="InterPro" id="IPR050801">
    <property type="entry name" value="Ca-Dep_Lectins_ImmuneDev"/>
</dbReference>